<evidence type="ECO:0000256" key="2">
    <source>
        <dbReference type="SAM" id="MobiDB-lite"/>
    </source>
</evidence>
<dbReference type="Gene3D" id="3.40.630.40">
    <property type="entry name" value="Zn-dependent exopeptidases"/>
    <property type="match status" value="1"/>
</dbReference>
<sequence>MLRAAAVLTAAALVASAAYVGASAPTAIARPTVSDGADPATPTTGSPASPAARAAAPLTGTTIVIDPGHQLGNSRFPRQINRPVDAGGIRKACNTTGTATNAGFAEATFTWRVAKRLRSMLRARGATVVMTRTRNSRAFWGPCVDVRGKLGNMGYRGRTRAADLKISIHGDGAAASGRGFHVIVTGKRGAVVRSARLGRITRAALEDRGFRRSTYTAGGTALVRRSDLGTLNLSRIPTVMVELGNMRNARDARAMRSAAGQRRYARALASAAQGYLHP</sequence>
<dbReference type="Pfam" id="PF01520">
    <property type="entry name" value="Amidase_3"/>
    <property type="match status" value="1"/>
</dbReference>
<evidence type="ECO:0000256" key="3">
    <source>
        <dbReference type="SAM" id="SignalP"/>
    </source>
</evidence>
<dbReference type="EMBL" id="VDFQ02000003">
    <property type="protein sequence ID" value="KAA1422903.1"/>
    <property type="molecule type" value="Genomic_DNA"/>
</dbReference>
<evidence type="ECO:0000256" key="1">
    <source>
        <dbReference type="ARBA" id="ARBA00022801"/>
    </source>
</evidence>
<dbReference type="OrthoDB" id="3268878at2"/>
<gene>
    <name evidence="5" type="ORF">FE697_012220</name>
</gene>
<feature type="compositionally biased region" description="Low complexity" evidence="2">
    <location>
        <begin position="36"/>
        <end position="53"/>
    </location>
</feature>
<dbReference type="SUPFAM" id="SSF53187">
    <property type="entry name" value="Zn-dependent exopeptidases"/>
    <property type="match status" value="1"/>
</dbReference>
<feature type="domain" description="MurNAc-LAA" evidence="4">
    <location>
        <begin position="159"/>
        <end position="273"/>
    </location>
</feature>
<name>A0A5Q6RXT1_9ACTN</name>
<dbReference type="CDD" id="cd02696">
    <property type="entry name" value="MurNAc-LAA"/>
    <property type="match status" value="1"/>
</dbReference>
<dbReference type="SMART" id="SM00646">
    <property type="entry name" value="Ami_3"/>
    <property type="match status" value="1"/>
</dbReference>
<proteinExistence type="predicted"/>
<dbReference type="PANTHER" id="PTHR30404">
    <property type="entry name" value="N-ACETYLMURAMOYL-L-ALANINE AMIDASE"/>
    <property type="match status" value="1"/>
</dbReference>
<protein>
    <submittedName>
        <fullName evidence="5">N-acetylmuramoyl-L-alanine amidase</fullName>
    </submittedName>
</protein>
<reference evidence="5 6" key="1">
    <citation type="submission" date="2019-09" db="EMBL/GenBank/DDBJ databases">
        <title>Mumia zhuanghuii sp. nov. isolated from the intestinal contents of plateau pika (Ochotona curzoniae) in the Qinghai-Tibet plateau of China.</title>
        <authorList>
            <person name="Tian Z."/>
        </authorList>
    </citation>
    <scope>NUCLEOTIDE SEQUENCE [LARGE SCALE GENOMIC DNA]</scope>
    <source>
        <strain evidence="6">350</strain>
    </source>
</reference>
<accession>A0A5Q6RXT1</accession>
<keyword evidence="3" id="KW-0732">Signal</keyword>
<dbReference type="PANTHER" id="PTHR30404:SF0">
    <property type="entry name" value="N-ACETYLMURAMOYL-L-ALANINE AMIDASE AMIC"/>
    <property type="match status" value="1"/>
</dbReference>
<dbReference type="RefSeq" id="WP_149769853.1">
    <property type="nucleotide sequence ID" value="NZ_VDFQ02000003.1"/>
</dbReference>
<feature type="chain" id="PRO_5038948623" evidence="3">
    <location>
        <begin position="18"/>
        <end position="278"/>
    </location>
</feature>
<dbReference type="InterPro" id="IPR002508">
    <property type="entry name" value="MurNAc-LAA_cat"/>
</dbReference>
<dbReference type="Proteomes" id="UP000307768">
    <property type="component" value="Unassembled WGS sequence"/>
</dbReference>
<evidence type="ECO:0000313" key="6">
    <source>
        <dbReference type="Proteomes" id="UP000307768"/>
    </source>
</evidence>
<dbReference type="InterPro" id="IPR050695">
    <property type="entry name" value="N-acetylmuramoyl_amidase_3"/>
</dbReference>
<dbReference type="AlphaFoldDB" id="A0A5Q6RXT1"/>
<evidence type="ECO:0000313" key="5">
    <source>
        <dbReference type="EMBL" id="KAA1422903.1"/>
    </source>
</evidence>
<dbReference type="GO" id="GO:0009253">
    <property type="term" value="P:peptidoglycan catabolic process"/>
    <property type="evidence" value="ECO:0007669"/>
    <property type="project" value="InterPro"/>
</dbReference>
<comment type="caution">
    <text evidence="5">The sequence shown here is derived from an EMBL/GenBank/DDBJ whole genome shotgun (WGS) entry which is preliminary data.</text>
</comment>
<feature type="signal peptide" evidence="3">
    <location>
        <begin position="1"/>
        <end position="17"/>
    </location>
</feature>
<keyword evidence="1" id="KW-0378">Hydrolase</keyword>
<organism evidence="5 6">
    <name type="scientific">Mumia zhuanghuii</name>
    <dbReference type="NCBI Taxonomy" id="2585211"/>
    <lineage>
        <taxon>Bacteria</taxon>
        <taxon>Bacillati</taxon>
        <taxon>Actinomycetota</taxon>
        <taxon>Actinomycetes</taxon>
        <taxon>Propionibacteriales</taxon>
        <taxon>Nocardioidaceae</taxon>
        <taxon>Mumia</taxon>
    </lineage>
</organism>
<evidence type="ECO:0000259" key="4">
    <source>
        <dbReference type="SMART" id="SM00646"/>
    </source>
</evidence>
<dbReference type="GO" id="GO:0008745">
    <property type="term" value="F:N-acetylmuramoyl-L-alanine amidase activity"/>
    <property type="evidence" value="ECO:0007669"/>
    <property type="project" value="InterPro"/>
</dbReference>
<feature type="region of interest" description="Disordered" evidence="2">
    <location>
        <begin position="30"/>
        <end position="53"/>
    </location>
</feature>
<dbReference type="GO" id="GO:0030288">
    <property type="term" value="C:outer membrane-bounded periplasmic space"/>
    <property type="evidence" value="ECO:0007669"/>
    <property type="project" value="TreeGrafter"/>
</dbReference>